<dbReference type="PANTHER" id="PTHR24305">
    <property type="entry name" value="CYTOCHROME P450"/>
    <property type="match status" value="1"/>
</dbReference>
<comment type="caution">
    <text evidence="3">The sequence shown here is derived from an EMBL/GenBank/DDBJ whole genome shotgun (WGS) entry which is preliminary data.</text>
</comment>
<dbReference type="Gene3D" id="1.10.630.10">
    <property type="entry name" value="Cytochrome P450"/>
    <property type="match status" value="1"/>
</dbReference>
<reference evidence="3" key="1">
    <citation type="journal article" date="2022" name="IScience">
        <title>Evolution of zygomycete secretomes and the origins of terrestrial fungal ecologies.</title>
        <authorList>
            <person name="Chang Y."/>
            <person name="Wang Y."/>
            <person name="Mondo S."/>
            <person name="Ahrendt S."/>
            <person name="Andreopoulos W."/>
            <person name="Barry K."/>
            <person name="Beard J."/>
            <person name="Benny G.L."/>
            <person name="Blankenship S."/>
            <person name="Bonito G."/>
            <person name="Cuomo C."/>
            <person name="Desiro A."/>
            <person name="Gervers K.A."/>
            <person name="Hundley H."/>
            <person name="Kuo A."/>
            <person name="LaButti K."/>
            <person name="Lang B.F."/>
            <person name="Lipzen A."/>
            <person name="O'Donnell K."/>
            <person name="Pangilinan J."/>
            <person name="Reynolds N."/>
            <person name="Sandor L."/>
            <person name="Smith M.E."/>
            <person name="Tsang A."/>
            <person name="Grigoriev I.V."/>
            <person name="Stajich J.E."/>
            <person name="Spatafora J.W."/>
        </authorList>
    </citation>
    <scope>NUCLEOTIDE SEQUENCE</scope>
    <source>
        <strain evidence="3">RSA 2281</strain>
    </source>
</reference>
<dbReference type="PANTHER" id="PTHR24305:SF166">
    <property type="entry name" value="CYTOCHROME P450 12A4, MITOCHONDRIAL-RELATED"/>
    <property type="match status" value="1"/>
</dbReference>
<evidence type="ECO:0000256" key="2">
    <source>
        <dbReference type="PIRSR" id="PIRSR602401-1"/>
    </source>
</evidence>
<keyword evidence="2" id="KW-0349">Heme</keyword>
<dbReference type="Pfam" id="PF00067">
    <property type="entry name" value="p450"/>
    <property type="match status" value="1"/>
</dbReference>
<protein>
    <submittedName>
        <fullName evidence="3">Cytochrome P450</fullName>
    </submittedName>
</protein>
<dbReference type="InterPro" id="IPR001128">
    <property type="entry name" value="Cyt_P450"/>
</dbReference>
<dbReference type="PRINTS" id="PR00385">
    <property type="entry name" value="P450"/>
</dbReference>
<dbReference type="AlphaFoldDB" id="A0AAD5PDX5"/>
<gene>
    <name evidence="3" type="ORF">BDA99DRAFT_509600</name>
</gene>
<keyword evidence="2" id="KW-0479">Metal-binding</keyword>
<dbReference type="Proteomes" id="UP001209540">
    <property type="component" value="Unassembled WGS sequence"/>
</dbReference>
<organism evidence="3 4">
    <name type="scientific">Phascolomyces articulosus</name>
    <dbReference type="NCBI Taxonomy" id="60185"/>
    <lineage>
        <taxon>Eukaryota</taxon>
        <taxon>Fungi</taxon>
        <taxon>Fungi incertae sedis</taxon>
        <taxon>Mucoromycota</taxon>
        <taxon>Mucoromycotina</taxon>
        <taxon>Mucoromycetes</taxon>
        <taxon>Mucorales</taxon>
        <taxon>Lichtheimiaceae</taxon>
        <taxon>Phascolomyces</taxon>
    </lineage>
</organism>
<feature type="binding site" description="axial binding residue" evidence="2">
    <location>
        <position position="477"/>
    </location>
    <ligand>
        <name>heme</name>
        <dbReference type="ChEBI" id="CHEBI:30413"/>
    </ligand>
    <ligandPart>
        <name>Fe</name>
        <dbReference type="ChEBI" id="CHEBI:18248"/>
    </ligandPart>
</feature>
<dbReference type="PRINTS" id="PR00463">
    <property type="entry name" value="EP450I"/>
</dbReference>
<proteinExistence type="inferred from homology"/>
<keyword evidence="2" id="KW-0408">Iron</keyword>
<dbReference type="EMBL" id="JAIXMP010000013">
    <property type="protein sequence ID" value="KAI9263216.1"/>
    <property type="molecule type" value="Genomic_DNA"/>
</dbReference>
<evidence type="ECO:0000313" key="3">
    <source>
        <dbReference type="EMBL" id="KAI9263216.1"/>
    </source>
</evidence>
<dbReference type="InterPro" id="IPR036396">
    <property type="entry name" value="Cyt_P450_sf"/>
</dbReference>
<evidence type="ECO:0000256" key="1">
    <source>
        <dbReference type="ARBA" id="ARBA00010617"/>
    </source>
</evidence>
<dbReference type="GO" id="GO:0020037">
    <property type="term" value="F:heme binding"/>
    <property type="evidence" value="ECO:0007669"/>
    <property type="project" value="InterPro"/>
</dbReference>
<evidence type="ECO:0000313" key="4">
    <source>
        <dbReference type="Proteomes" id="UP001209540"/>
    </source>
</evidence>
<comment type="similarity">
    <text evidence="1">Belongs to the cytochrome P450 family.</text>
</comment>
<dbReference type="InterPro" id="IPR002401">
    <property type="entry name" value="Cyt_P450_E_grp-I"/>
</dbReference>
<dbReference type="GO" id="GO:0016705">
    <property type="term" value="F:oxidoreductase activity, acting on paired donors, with incorporation or reduction of molecular oxygen"/>
    <property type="evidence" value="ECO:0007669"/>
    <property type="project" value="InterPro"/>
</dbReference>
<dbReference type="InterPro" id="IPR050121">
    <property type="entry name" value="Cytochrome_P450_monoxygenase"/>
</dbReference>
<dbReference type="SUPFAM" id="SSF48264">
    <property type="entry name" value="Cytochrome P450"/>
    <property type="match status" value="1"/>
</dbReference>
<dbReference type="GO" id="GO:0005506">
    <property type="term" value="F:iron ion binding"/>
    <property type="evidence" value="ECO:0007669"/>
    <property type="project" value="InterPro"/>
</dbReference>
<reference evidence="3" key="2">
    <citation type="submission" date="2023-02" db="EMBL/GenBank/DDBJ databases">
        <authorList>
            <consortium name="DOE Joint Genome Institute"/>
            <person name="Mondo S.J."/>
            <person name="Chang Y."/>
            <person name="Wang Y."/>
            <person name="Ahrendt S."/>
            <person name="Andreopoulos W."/>
            <person name="Barry K."/>
            <person name="Beard J."/>
            <person name="Benny G.L."/>
            <person name="Blankenship S."/>
            <person name="Bonito G."/>
            <person name="Cuomo C."/>
            <person name="Desiro A."/>
            <person name="Gervers K.A."/>
            <person name="Hundley H."/>
            <person name="Kuo A."/>
            <person name="LaButti K."/>
            <person name="Lang B.F."/>
            <person name="Lipzen A."/>
            <person name="O'Donnell K."/>
            <person name="Pangilinan J."/>
            <person name="Reynolds N."/>
            <person name="Sandor L."/>
            <person name="Smith M.W."/>
            <person name="Tsang A."/>
            <person name="Grigoriev I.V."/>
            <person name="Stajich J.E."/>
            <person name="Spatafora J.W."/>
        </authorList>
    </citation>
    <scope>NUCLEOTIDE SEQUENCE</scope>
    <source>
        <strain evidence="3">RSA 2281</strain>
    </source>
</reference>
<dbReference type="GO" id="GO:0004497">
    <property type="term" value="F:monooxygenase activity"/>
    <property type="evidence" value="ECO:0007669"/>
    <property type="project" value="InterPro"/>
</dbReference>
<keyword evidence="4" id="KW-1185">Reference proteome</keyword>
<comment type="cofactor">
    <cofactor evidence="2">
        <name>heme</name>
        <dbReference type="ChEBI" id="CHEBI:30413"/>
    </cofactor>
</comment>
<sequence>MENIIGTYQTYVSPYIPDDYQERVVDFGKKHKLSISFAVAVYSVYLVYDKVTKPPKSIRHIPQVDFWGYSGALIRQEPLYVIAKKYTIPAAAQHGLYVRFDNSGWNVRVSRPDLVKKVLMDTDTFPKDDLGDELDGTVFGRFAVSAPNLIFSRSHKHWLSQRKVANPAFKRAAPVEMFGHLSQEMFEVMDKVLDKPIDCHDIMERYTLDAIGRGGFGFNFRAVLDHDNDWVRKYNNIINAMLKPLHLLLPGLDRTILFMMPERQKVHQELSELLTMLRELIIRKRQELKEMKKSNIVENEKDVLTLMIEAENEGNGAISDDELLSNLCIFFIAGHETSANSLSSVAYNLAMNPEIQKKAREEVNSILGNEPVDIIPTLEQCRNLKYIDLIIKETLRTSPPIVTVVARKTTRDIELGGVFIPKGTRISLDLFELQNNPATWDQPDVFRPERFAPGNEADQQPKDGLPWTPFIYGPRQCIGMNFALDEQRVLVAMMLRKYEWSLPEDSPHKDRLQASGLIVSSPKDFYLNFKKRY</sequence>
<name>A0AAD5PDX5_9FUNG</name>
<accession>A0AAD5PDX5</accession>